<evidence type="ECO:0000313" key="3">
    <source>
        <dbReference type="Proteomes" id="UP000799302"/>
    </source>
</evidence>
<dbReference type="Proteomes" id="UP000799302">
    <property type="component" value="Unassembled WGS sequence"/>
</dbReference>
<name>A0A6A6UCX7_9PEZI</name>
<accession>A0A6A6UCX7</accession>
<protein>
    <submittedName>
        <fullName evidence="2">Uncharacterized protein</fullName>
    </submittedName>
</protein>
<dbReference type="OrthoDB" id="3432781at2759"/>
<sequence length="307" mass="35699">MAQYDLRSNEPLPPISCTGPRLQPFKDRNRKIEFLDILSHLEDETSTSPQRHGAYVFKVIINRKIYALKIFKFFDLEFAQQSIGVTWRKRVSGEKLTFHSDPFFAECRAYGRIKEAEEKHAKRSQSKGTGQTKRPTAKELAVPCYGYMAVAADPYEEILAEKYGITFWNRSIENKKHPVKKRLPFRALVKRFENTEISIKEPKTMLEDLKKLRGSLVFQRDIIERNYKNGLLVDFDNAWTEPHWRVDLMGPRQSRITKNSDLYAFDEMIESSGILTQVRATPNDLYVRKLRSHRRDDSNQSGSDSGS</sequence>
<dbReference type="Pfam" id="PF13095">
    <property type="entry name" value="FTA2"/>
    <property type="match status" value="2"/>
</dbReference>
<gene>
    <name evidence="2" type="ORF">BT63DRAFT_440101</name>
</gene>
<dbReference type="EMBL" id="MU004235">
    <property type="protein sequence ID" value="KAF2669441.1"/>
    <property type="molecule type" value="Genomic_DNA"/>
</dbReference>
<evidence type="ECO:0000256" key="1">
    <source>
        <dbReference type="SAM" id="MobiDB-lite"/>
    </source>
</evidence>
<dbReference type="InterPro" id="IPR025213">
    <property type="entry name" value="Sim4_Fta2"/>
</dbReference>
<keyword evidence="3" id="KW-1185">Reference proteome</keyword>
<evidence type="ECO:0000313" key="2">
    <source>
        <dbReference type="EMBL" id="KAF2669441.1"/>
    </source>
</evidence>
<organism evidence="2 3">
    <name type="scientific">Microthyrium microscopicum</name>
    <dbReference type="NCBI Taxonomy" id="703497"/>
    <lineage>
        <taxon>Eukaryota</taxon>
        <taxon>Fungi</taxon>
        <taxon>Dikarya</taxon>
        <taxon>Ascomycota</taxon>
        <taxon>Pezizomycotina</taxon>
        <taxon>Dothideomycetes</taxon>
        <taxon>Dothideomycetes incertae sedis</taxon>
        <taxon>Microthyriales</taxon>
        <taxon>Microthyriaceae</taxon>
        <taxon>Microthyrium</taxon>
    </lineage>
</organism>
<reference evidence="2" key="1">
    <citation type="journal article" date="2020" name="Stud. Mycol.">
        <title>101 Dothideomycetes genomes: a test case for predicting lifestyles and emergence of pathogens.</title>
        <authorList>
            <person name="Haridas S."/>
            <person name="Albert R."/>
            <person name="Binder M."/>
            <person name="Bloem J."/>
            <person name="Labutti K."/>
            <person name="Salamov A."/>
            <person name="Andreopoulos B."/>
            <person name="Baker S."/>
            <person name="Barry K."/>
            <person name="Bills G."/>
            <person name="Bluhm B."/>
            <person name="Cannon C."/>
            <person name="Castanera R."/>
            <person name="Culley D."/>
            <person name="Daum C."/>
            <person name="Ezra D."/>
            <person name="Gonzalez J."/>
            <person name="Henrissat B."/>
            <person name="Kuo A."/>
            <person name="Liang C."/>
            <person name="Lipzen A."/>
            <person name="Lutzoni F."/>
            <person name="Magnuson J."/>
            <person name="Mondo S."/>
            <person name="Nolan M."/>
            <person name="Ohm R."/>
            <person name="Pangilinan J."/>
            <person name="Park H.-J."/>
            <person name="Ramirez L."/>
            <person name="Alfaro M."/>
            <person name="Sun H."/>
            <person name="Tritt A."/>
            <person name="Yoshinaga Y."/>
            <person name="Zwiers L.-H."/>
            <person name="Turgeon B."/>
            <person name="Goodwin S."/>
            <person name="Spatafora J."/>
            <person name="Crous P."/>
            <person name="Grigoriev I."/>
        </authorList>
    </citation>
    <scope>NUCLEOTIDE SEQUENCE</scope>
    <source>
        <strain evidence="2">CBS 115976</strain>
    </source>
</reference>
<proteinExistence type="predicted"/>
<dbReference type="AlphaFoldDB" id="A0A6A6UCX7"/>
<feature type="region of interest" description="Disordered" evidence="1">
    <location>
        <begin position="1"/>
        <end position="20"/>
    </location>
</feature>